<dbReference type="PANTHER" id="PTHR42698:SF1">
    <property type="entry name" value="GTPASE ERA, MITOCHONDRIAL"/>
    <property type="match status" value="1"/>
</dbReference>
<evidence type="ECO:0000256" key="5">
    <source>
        <dbReference type="ARBA" id="ARBA00022517"/>
    </source>
</evidence>
<comment type="caution">
    <text evidence="16">The sequence shown here is derived from an EMBL/GenBank/DDBJ whole genome shotgun (WGS) entry which is preliminary data.</text>
</comment>
<dbReference type="NCBIfam" id="NF000908">
    <property type="entry name" value="PRK00089.1"/>
    <property type="match status" value="1"/>
</dbReference>
<proteinExistence type="inferred from homology"/>
<dbReference type="InterPro" id="IPR004044">
    <property type="entry name" value="KH_dom_type_2"/>
</dbReference>
<dbReference type="GO" id="GO:0005829">
    <property type="term" value="C:cytosol"/>
    <property type="evidence" value="ECO:0007669"/>
    <property type="project" value="TreeGrafter"/>
</dbReference>
<keyword evidence="17" id="KW-1185">Reference proteome</keyword>
<dbReference type="FunFam" id="3.30.300.20:FF:000003">
    <property type="entry name" value="GTPase Era"/>
    <property type="match status" value="1"/>
</dbReference>
<keyword evidence="8 11" id="KW-0694">RNA-binding</keyword>
<dbReference type="GO" id="GO:0003924">
    <property type="term" value="F:GTPase activity"/>
    <property type="evidence" value="ECO:0007669"/>
    <property type="project" value="UniProtKB-UniRule"/>
</dbReference>
<comment type="subcellular location">
    <subcellularLocation>
        <location evidence="11">Cytoplasm</location>
    </subcellularLocation>
    <subcellularLocation>
        <location evidence="11">Cell membrane</location>
        <topology evidence="11">Peripheral membrane protein</topology>
    </subcellularLocation>
</comment>
<dbReference type="GO" id="GO:0005525">
    <property type="term" value="F:GTP binding"/>
    <property type="evidence" value="ECO:0007669"/>
    <property type="project" value="UniProtKB-UniRule"/>
</dbReference>
<evidence type="ECO:0000256" key="11">
    <source>
        <dbReference type="HAMAP-Rule" id="MF_00367"/>
    </source>
</evidence>
<evidence type="ECO:0000313" key="17">
    <source>
        <dbReference type="Proteomes" id="UP000242246"/>
    </source>
</evidence>
<evidence type="ECO:0000259" key="14">
    <source>
        <dbReference type="PROSITE" id="PS50823"/>
    </source>
</evidence>
<dbReference type="InterPro" id="IPR006073">
    <property type="entry name" value="GTP-bd"/>
</dbReference>
<dbReference type="Proteomes" id="UP000242246">
    <property type="component" value="Unassembled WGS sequence"/>
</dbReference>
<dbReference type="InterPro" id="IPR005225">
    <property type="entry name" value="Small_GTP-bd"/>
</dbReference>
<name>A0A2A5S3H4_9LACT</name>
<accession>A0A2A5S3H4</accession>
<dbReference type="STRING" id="1348632.GCA_001591745_01071"/>
<evidence type="ECO:0000256" key="6">
    <source>
        <dbReference type="ARBA" id="ARBA00022730"/>
    </source>
</evidence>
<dbReference type="Gene3D" id="3.40.50.300">
    <property type="entry name" value="P-loop containing nucleotide triphosphate hydrolases"/>
    <property type="match status" value="1"/>
</dbReference>
<feature type="binding site" evidence="11">
    <location>
        <begin position="32"/>
        <end position="39"/>
    </location>
    <ligand>
        <name>GTP</name>
        <dbReference type="ChEBI" id="CHEBI:37565"/>
    </ligand>
</feature>
<evidence type="ECO:0000259" key="15">
    <source>
        <dbReference type="PROSITE" id="PS51713"/>
    </source>
</evidence>
<gene>
    <name evidence="11" type="primary">era</name>
    <name evidence="16" type="ORF">RU87_GL000730</name>
</gene>
<evidence type="ECO:0000256" key="8">
    <source>
        <dbReference type="ARBA" id="ARBA00022884"/>
    </source>
</evidence>
<dbReference type="PANTHER" id="PTHR42698">
    <property type="entry name" value="GTPASE ERA"/>
    <property type="match status" value="1"/>
</dbReference>
<evidence type="ECO:0000256" key="13">
    <source>
        <dbReference type="RuleBase" id="RU003761"/>
    </source>
</evidence>
<dbReference type="CDD" id="cd22534">
    <property type="entry name" value="KH-II_Era"/>
    <property type="match status" value="1"/>
</dbReference>
<dbReference type="InterPro" id="IPR009019">
    <property type="entry name" value="KH_sf_prok-type"/>
</dbReference>
<evidence type="ECO:0000256" key="7">
    <source>
        <dbReference type="ARBA" id="ARBA00022741"/>
    </source>
</evidence>
<feature type="domain" description="KH type-2" evidence="14">
    <location>
        <begin position="222"/>
        <end position="300"/>
    </location>
</feature>
<dbReference type="GO" id="GO:0005886">
    <property type="term" value="C:plasma membrane"/>
    <property type="evidence" value="ECO:0007669"/>
    <property type="project" value="UniProtKB-SubCell"/>
</dbReference>
<dbReference type="FunFam" id="3.40.50.300:FF:000094">
    <property type="entry name" value="GTPase Era"/>
    <property type="match status" value="1"/>
</dbReference>
<keyword evidence="5 11" id="KW-0690">Ribosome biogenesis</keyword>
<feature type="region of interest" description="G1" evidence="12">
    <location>
        <begin position="32"/>
        <end position="39"/>
    </location>
</feature>
<evidence type="ECO:0000256" key="3">
    <source>
        <dbReference type="ARBA" id="ARBA00020484"/>
    </source>
</evidence>
<keyword evidence="10 11" id="KW-0472">Membrane</keyword>
<dbReference type="EMBL" id="JXJX01000002">
    <property type="protein sequence ID" value="PCS07993.1"/>
    <property type="molecule type" value="Genomic_DNA"/>
</dbReference>
<keyword evidence="4 11" id="KW-1003">Cell membrane</keyword>
<organism evidence="16 17">
    <name type="scientific">Pseudolactococcus plantarum</name>
    <dbReference type="NCBI Taxonomy" id="1365"/>
    <lineage>
        <taxon>Bacteria</taxon>
        <taxon>Bacillati</taxon>
        <taxon>Bacillota</taxon>
        <taxon>Bacilli</taxon>
        <taxon>Lactobacillales</taxon>
        <taxon>Streptococcaceae</taxon>
        <taxon>Pseudolactococcus</taxon>
    </lineage>
</organism>
<dbReference type="HAMAP" id="MF_00367">
    <property type="entry name" value="GTPase_Era"/>
    <property type="match status" value="1"/>
</dbReference>
<evidence type="ECO:0000256" key="9">
    <source>
        <dbReference type="ARBA" id="ARBA00023134"/>
    </source>
</evidence>
<evidence type="ECO:0000256" key="12">
    <source>
        <dbReference type="PROSITE-ProRule" id="PRU01050"/>
    </source>
</evidence>
<dbReference type="PROSITE" id="PS51713">
    <property type="entry name" value="G_ERA"/>
    <property type="match status" value="1"/>
</dbReference>
<dbReference type="GO" id="GO:0070181">
    <property type="term" value="F:small ribosomal subunit rRNA binding"/>
    <property type="evidence" value="ECO:0007669"/>
    <property type="project" value="UniProtKB-UniRule"/>
</dbReference>
<dbReference type="Pfam" id="PF07650">
    <property type="entry name" value="KH_2"/>
    <property type="match status" value="1"/>
</dbReference>
<keyword evidence="9 11" id="KW-0342">GTP-binding</keyword>
<keyword evidence="7 11" id="KW-0547">Nucleotide-binding</keyword>
<dbReference type="InterPro" id="IPR027417">
    <property type="entry name" value="P-loop_NTPase"/>
</dbReference>
<dbReference type="GO" id="GO:0000028">
    <property type="term" value="P:ribosomal small subunit assembly"/>
    <property type="evidence" value="ECO:0007669"/>
    <property type="project" value="TreeGrafter"/>
</dbReference>
<dbReference type="NCBIfam" id="TIGR00436">
    <property type="entry name" value="era"/>
    <property type="match status" value="1"/>
</dbReference>
<feature type="region of interest" description="G5" evidence="12">
    <location>
        <begin position="170"/>
        <end position="172"/>
    </location>
</feature>
<feature type="region of interest" description="G2" evidence="12">
    <location>
        <begin position="58"/>
        <end position="62"/>
    </location>
</feature>
<feature type="binding site" evidence="11">
    <location>
        <begin position="141"/>
        <end position="144"/>
    </location>
    <ligand>
        <name>GTP</name>
        <dbReference type="ChEBI" id="CHEBI:37565"/>
    </ligand>
</feature>
<dbReference type="CDD" id="cd04163">
    <property type="entry name" value="Era"/>
    <property type="match status" value="1"/>
</dbReference>
<reference evidence="16 17" key="1">
    <citation type="submission" date="2014-12" db="EMBL/GenBank/DDBJ databases">
        <title>Draft genome sequences of 10 type strains of Lactococcus.</title>
        <authorList>
            <person name="Sun Z."/>
            <person name="Zhong Z."/>
            <person name="Liu W."/>
            <person name="Zhang W."/>
            <person name="Zhang H."/>
        </authorList>
    </citation>
    <scope>NUCLEOTIDE SEQUENCE [LARGE SCALE GENOMIC DNA]</scope>
    <source>
        <strain evidence="16 17">DSM 20686</strain>
    </source>
</reference>
<dbReference type="AlphaFoldDB" id="A0A2A5S3H4"/>
<dbReference type="Gene3D" id="3.30.300.20">
    <property type="match status" value="1"/>
</dbReference>
<keyword evidence="11" id="KW-0963">Cytoplasm</keyword>
<protein>
    <recommendedName>
        <fullName evidence="3 11">GTPase Era</fullName>
    </recommendedName>
</protein>
<sequence length="319" mass="36909">MNKYSRWYDYQDYLIKRKKNMTFKSGFVSIIGRPNVGKSTLLNHVMGQKIAIMSDKAQTTRNKIQGIYTTETEQIVFIDTPGIHKPHNALGDYMVESAYSTLREVDTVLFMVPADEPRGKGDNMIIERLKQAKVPVILVVNKIDKVHPDRLLAQIDDFRTQMDFKEVIPISALEGNNTDRLLAILKDNLEEGFKYFPDDMITDHPERFLVGEMIREKVLILTREEIPHSIAVTVDSMKRDEETNKVHIMATIYVERKSQKGIILGKGGDMIRKVGKMARRDIELMLGDKVYLETWVKIKSNWRDKKVDIHAMGYRKDDF</sequence>
<comment type="similarity">
    <text evidence="1 11 12 13">Belongs to the TRAFAC class TrmE-Era-EngA-EngB-Septin-like GTPase superfamily. Era GTPase family.</text>
</comment>
<feature type="binding site" evidence="11">
    <location>
        <begin position="79"/>
        <end position="83"/>
    </location>
    <ligand>
        <name>GTP</name>
        <dbReference type="ChEBI" id="CHEBI:37565"/>
    </ligand>
</feature>
<evidence type="ECO:0000256" key="10">
    <source>
        <dbReference type="ARBA" id="ARBA00023136"/>
    </source>
</evidence>
<feature type="domain" description="Era-type G" evidence="15">
    <location>
        <begin position="24"/>
        <end position="191"/>
    </location>
</feature>
<dbReference type="Pfam" id="PF01926">
    <property type="entry name" value="MMR_HSR1"/>
    <property type="match status" value="1"/>
</dbReference>
<feature type="region of interest" description="G3" evidence="12">
    <location>
        <begin position="79"/>
        <end position="82"/>
    </location>
</feature>
<dbReference type="InterPro" id="IPR005662">
    <property type="entry name" value="GTPase_Era-like"/>
</dbReference>
<feature type="region of interest" description="G4" evidence="12">
    <location>
        <begin position="141"/>
        <end position="144"/>
    </location>
</feature>
<evidence type="ECO:0000256" key="4">
    <source>
        <dbReference type="ARBA" id="ARBA00022475"/>
    </source>
</evidence>
<comment type="function">
    <text evidence="11">An essential GTPase that binds both GDP and GTP, with rapid nucleotide exchange. Plays a role in 16S rRNA processing and 30S ribosomal subunit biogenesis and possibly also in cell cycle regulation and energy metabolism.</text>
</comment>
<evidence type="ECO:0000256" key="1">
    <source>
        <dbReference type="ARBA" id="ARBA00007921"/>
    </source>
</evidence>
<dbReference type="InterPro" id="IPR030388">
    <property type="entry name" value="G_ERA_dom"/>
</dbReference>
<comment type="subunit">
    <text evidence="2 11">Monomer.</text>
</comment>
<dbReference type="InterPro" id="IPR015946">
    <property type="entry name" value="KH_dom-like_a/b"/>
</dbReference>
<keyword evidence="6 11" id="KW-0699">rRNA-binding</keyword>
<dbReference type="SUPFAM" id="SSF52540">
    <property type="entry name" value="P-loop containing nucleoside triphosphate hydrolases"/>
    <property type="match status" value="1"/>
</dbReference>
<dbReference type="GO" id="GO:0043024">
    <property type="term" value="F:ribosomal small subunit binding"/>
    <property type="evidence" value="ECO:0007669"/>
    <property type="project" value="TreeGrafter"/>
</dbReference>
<dbReference type="NCBIfam" id="TIGR00231">
    <property type="entry name" value="small_GTP"/>
    <property type="match status" value="1"/>
</dbReference>
<dbReference type="PROSITE" id="PS50823">
    <property type="entry name" value="KH_TYPE_2"/>
    <property type="match status" value="1"/>
</dbReference>
<dbReference type="SUPFAM" id="SSF54814">
    <property type="entry name" value="Prokaryotic type KH domain (KH-domain type II)"/>
    <property type="match status" value="1"/>
</dbReference>
<evidence type="ECO:0000256" key="2">
    <source>
        <dbReference type="ARBA" id="ARBA00011245"/>
    </source>
</evidence>
<evidence type="ECO:0000313" key="16">
    <source>
        <dbReference type="EMBL" id="PCS07993.1"/>
    </source>
</evidence>